<protein>
    <submittedName>
        <fullName evidence="1">Uncharacterized protein</fullName>
    </submittedName>
</protein>
<accession>A0ACB5SJ16</accession>
<evidence type="ECO:0000313" key="1">
    <source>
        <dbReference type="EMBL" id="GME43016.1"/>
    </source>
</evidence>
<comment type="caution">
    <text evidence="1">The sequence shown here is derived from an EMBL/GenBank/DDBJ whole genome shotgun (WGS) entry which is preliminary data.</text>
</comment>
<organism evidence="1 2">
    <name type="scientific">Neofusicoccum parvum</name>
    <dbReference type="NCBI Taxonomy" id="310453"/>
    <lineage>
        <taxon>Eukaryota</taxon>
        <taxon>Fungi</taxon>
        <taxon>Dikarya</taxon>
        <taxon>Ascomycota</taxon>
        <taxon>Pezizomycotina</taxon>
        <taxon>Dothideomycetes</taxon>
        <taxon>Dothideomycetes incertae sedis</taxon>
        <taxon>Botryosphaeriales</taxon>
        <taxon>Botryosphaeriaceae</taxon>
        <taxon>Neofusicoccum</taxon>
    </lineage>
</organism>
<sequence>MLKLLVKYGAQINSAHENGATPLFDAAISDKEAAVAFLLERGATVSPPRPGGWQPIHKTAEKGNTKSTQLLLNYGVSVHARTDDGETPLSLAALHNHLDVAKHLLHRGASPTTTDTENQTPLHHAAQNGAAALVQLLLTHGASPTTASTSNATALTHAARANHPAILSALLQHHDALSQLPTTAWETPTNNAARTGSAALLARCLDQLPQPPPDAMGRLPLHLAARSGRVEPVELLLARGADAAATDAAGRGVLAYAAMAGGVEGVWRALRLAVAGSVAEGWTALHWAARVGGTEVVAALVVGGVEERAVGVEELGVAFTPWAVARACGNEGLVGDARCPLRMREEARGETSNPMAWMDNQGIPISKN</sequence>
<proteinExistence type="predicted"/>
<evidence type="ECO:0000313" key="2">
    <source>
        <dbReference type="Proteomes" id="UP001165186"/>
    </source>
</evidence>
<dbReference type="Proteomes" id="UP001165186">
    <property type="component" value="Unassembled WGS sequence"/>
</dbReference>
<dbReference type="EMBL" id="BSXG01000106">
    <property type="protein sequence ID" value="GME43016.1"/>
    <property type="molecule type" value="Genomic_DNA"/>
</dbReference>
<keyword evidence="2" id="KW-1185">Reference proteome</keyword>
<reference evidence="1" key="1">
    <citation type="submission" date="2024-09" db="EMBL/GenBank/DDBJ databases">
        <title>Draft Genome Sequences of Neofusicoccum parvum.</title>
        <authorList>
            <person name="Ashida A."/>
            <person name="Camagna M."/>
            <person name="Tanaka A."/>
            <person name="Takemoto D."/>
        </authorList>
    </citation>
    <scope>NUCLEOTIDE SEQUENCE</scope>
    <source>
        <strain evidence="1">PPO83</strain>
    </source>
</reference>
<gene>
    <name evidence="1" type="primary">g520</name>
    <name evidence="1" type="ORF">NpPPO83_00000520</name>
</gene>
<name>A0ACB5SJ16_9PEZI</name>